<evidence type="ECO:0000256" key="4">
    <source>
        <dbReference type="ARBA" id="ARBA00023136"/>
    </source>
</evidence>
<keyword evidence="2" id="KW-0812">Transmembrane</keyword>
<dbReference type="PaxDb" id="4577-GRMZM2G531699_P01"/>
<keyword evidence="4" id="KW-0472">Membrane</keyword>
<dbReference type="PANTHER" id="PTHR12665">
    <property type="entry name" value="ORMDL PROTEINS"/>
    <property type="match status" value="1"/>
</dbReference>
<gene>
    <name evidence="6" type="ORF">ZEAMMB73_Zm00001d035210</name>
</gene>
<evidence type="ECO:0000256" key="5">
    <source>
        <dbReference type="SAM" id="MobiDB-lite"/>
    </source>
</evidence>
<evidence type="ECO:0000256" key="3">
    <source>
        <dbReference type="ARBA" id="ARBA00022989"/>
    </source>
</evidence>
<comment type="subcellular location">
    <subcellularLocation>
        <location evidence="1">Membrane</location>
        <topology evidence="1">Multi-pass membrane protein</topology>
    </subcellularLocation>
</comment>
<feature type="compositionally biased region" description="Basic residues" evidence="5">
    <location>
        <begin position="268"/>
        <end position="280"/>
    </location>
</feature>
<protein>
    <submittedName>
        <fullName evidence="6">ORMDL family protein</fullName>
    </submittedName>
</protein>
<feature type="region of interest" description="Disordered" evidence="5">
    <location>
        <begin position="316"/>
        <end position="347"/>
    </location>
</feature>
<evidence type="ECO:0000313" key="6">
    <source>
        <dbReference type="EMBL" id="AQK78537.1"/>
    </source>
</evidence>
<evidence type="ECO:0000256" key="1">
    <source>
        <dbReference type="ARBA" id="ARBA00004141"/>
    </source>
</evidence>
<name>K7VHB5_MAIZE</name>
<keyword evidence="3" id="KW-1133">Transmembrane helix</keyword>
<dbReference type="HOGENOM" id="CLU_800160_0_0_1"/>
<reference evidence="6" key="1">
    <citation type="submission" date="2015-12" db="EMBL/GenBank/DDBJ databases">
        <title>Update maize B73 reference genome by single molecule sequencing technologies.</title>
        <authorList>
            <consortium name="Maize Genome Sequencing Project"/>
            <person name="Ware D."/>
        </authorList>
    </citation>
    <scope>NUCLEOTIDE SEQUENCE</scope>
    <source>
        <tissue evidence="6">Seedling</tissue>
    </source>
</reference>
<dbReference type="STRING" id="4577.K7VHB5"/>
<dbReference type="InParanoid" id="K7VHB5"/>
<sequence length="347" mass="38769">MWLGEQSQFFSQISAMQLSTQSFMSSGHRQISLLPQLHWQNYFTKLCIKITYHFFHWKKGTPFADDQGMYNALTWWEQMDNGKQLTRNRKFLIVVHVVLYVVDGREAGHGWRGASRGAAISIGRRRGVDVGAAGGALAIHVEEAGMHVEVGALDNEEGGGDTRTFRYLAKDAMRFGDSAENTGKTAGTRGGSRIRWHGREEARIGGVRFLQWTEEGRSAHLVVFVAGNRPDEDPAKGPTKALGIGQRTPNCDLVNGCLGRRGHRFRPRRQHRSWHHRRGRPLASGHGRRRLDEGRAGEEGVAMDDWAMDECWRIQPREGDGRADGGPRIERRGFVMNDGGGGTDGVD</sequence>
<dbReference type="GO" id="GO:0005789">
    <property type="term" value="C:endoplasmic reticulum membrane"/>
    <property type="evidence" value="ECO:0007669"/>
    <property type="project" value="InterPro"/>
</dbReference>
<feature type="compositionally biased region" description="Basic and acidic residues" evidence="5">
    <location>
        <begin position="316"/>
        <end position="333"/>
    </location>
</feature>
<feature type="compositionally biased region" description="Gly residues" evidence="5">
    <location>
        <begin position="338"/>
        <end position="347"/>
    </location>
</feature>
<dbReference type="InterPro" id="IPR007203">
    <property type="entry name" value="ORMDL"/>
</dbReference>
<accession>K7VHB5</accession>
<feature type="region of interest" description="Disordered" evidence="5">
    <location>
        <begin position="268"/>
        <end position="296"/>
    </location>
</feature>
<evidence type="ECO:0000256" key="2">
    <source>
        <dbReference type="ARBA" id="ARBA00022692"/>
    </source>
</evidence>
<dbReference type="eggNOG" id="KOG3319">
    <property type="taxonomic scope" value="Eukaryota"/>
</dbReference>
<dbReference type="AlphaFoldDB" id="K7VHB5"/>
<organism evidence="6">
    <name type="scientific">Zea mays</name>
    <name type="common">Maize</name>
    <dbReference type="NCBI Taxonomy" id="4577"/>
    <lineage>
        <taxon>Eukaryota</taxon>
        <taxon>Viridiplantae</taxon>
        <taxon>Streptophyta</taxon>
        <taxon>Embryophyta</taxon>
        <taxon>Tracheophyta</taxon>
        <taxon>Spermatophyta</taxon>
        <taxon>Magnoliopsida</taxon>
        <taxon>Liliopsida</taxon>
        <taxon>Poales</taxon>
        <taxon>Poaceae</taxon>
        <taxon>PACMAD clade</taxon>
        <taxon>Panicoideae</taxon>
        <taxon>Andropogonodae</taxon>
        <taxon>Andropogoneae</taxon>
        <taxon>Tripsacinae</taxon>
        <taxon>Zea</taxon>
    </lineage>
</organism>
<dbReference type="Pfam" id="PF04061">
    <property type="entry name" value="ORMDL"/>
    <property type="match status" value="1"/>
</dbReference>
<proteinExistence type="predicted"/>
<dbReference type="EMBL" id="CM000782">
    <property type="protein sequence ID" value="AQK78537.1"/>
    <property type="molecule type" value="Genomic_DNA"/>
</dbReference>